<evidence type="ECO:0000256" key="1">
    <source>
        <dbReference type="SAM" id="SignalP"/>
    </source>
</evidence>
<sequence length="361" mass="40511">MSWRLLAGAITLSLLLVHPVLAQDAALLDVGVVIFDPGVAEDVAVPAAAGVFPEIRRAESRYLPVSLRRLLEDTGEWGVVRVLPHGGSLSEVLVEARILESTGQSQRLDVVVTDATGRVWLQREYQDQAQASDYPVPAGSHPFIDLYRELAADLLAARQGLTAQRLRDIRRVALMRYAADLSPEAFASYLSAGGAQPYQLQRLPARDDPMIERVMRIRNQEYLFIDNVDEQYGRLHDEMAPTYALWLQYDREQSLFTSDYTQRAAGREKQGKRGSFAAMQQNYYAYRSYRLQQQGLEELATGFNNETAPTLLETQGRVFRLTGTLDNQYAEWRGILREIFALEMGLPAAGESINDFATPPQ</sequence>
<feature type="chain" id="PRO_5014743186" evidence="1">
    <location>
        <begin position="23"/>
        <end position="361"/>
    </location>
</feature>
<dbReference type="RefSeq" id="WP_076000970.1">
    <property type="nucleotide sequence ID" value="NZ_PKUS01000007.1"/>
</dbReference>
<feature type="signal peptide" evidence="1">
    <location>
        <begin position="1"/>
        <end position="22"/>
    </location>
</feature>
<gene>
    <name evidence="2" type="ORF">C0039_07730</name>
</gene>
<organism evidence="2 3">
    <name type="scientific">Pseudohalioglobus lutimaris</name>
    <dbReference type="NCBI Taxonomy" id="1737061"/>
    <lineage>
        <taxon>Bacteria</taxon>
        <taxon>Pseudomonadati</taxon>
        <taxon>Pseudomonadota</taxon>
        <taxon>Gammaproteobacteria</taxon>
        <taxon>Cellvibrionales</taxon>
        <taxon>Halieaceae</taxon>
        <taxon>Pseudohalioglobus</taxon>
    </lineage>
</organism>
<dbReference type="OrthoDB" id="5487683at2"/>
<accession>A0A2N5X4L3</accession>
<name>A0A2N5X4L3_9GAMM</name>
<keyword evidence="1" id="KW-0732">Signal</keyword>
<evidence type="ECO:0000313" key="3">
    <source>
        <dbReference type="Proteomes" id="UP000235005"/>
    </source>
</evidence>
<evidence type="ECO:0000313" key="2">
    <source>
        <dbReference type="EMBL" id="PLW69412.1"/>
    </source>
</evidence>
<dbReference type="AlphaFoldDB" id="A0A2N5X4L3"/>
<dbReference type="Proteomes" id="UP000235005">
    <property type="component" value="Unassembled WGS sequence"/>
</dbReference>
<proteinExistence type="predicted"/>
<comment type="caution">
    <text evidence="2">The sequence shown here is derived from an EMBL/GenBank/DDBJ whole genome shotgun (WGS) entry which is preliminary data.</text>
</comment>
<dbReference type="EMBL" id="PKUS01000007">
    <property type="protein sequence ID" value="PLW69412.1"/>
    <property type="molecule type" value="Genomic_DNA"/>
</dbReference>
<protein>
    <submittedName>
        <fullName evidence="2">Uncharacterized protein</fullName>
    </submittedName>
</protein>
<keyword evidence="3" id="KW-1185">Reference proteome</keyword>
<reference evidence="2 3" key="1">
    <citation type="submission" date="2018-01" db="EMBL/GenBank/DDBJ databases">
        <title>The draft genome sequence of Halioglobus lutimaris HF004.</title>
        <authorList>
            <person name="Du Z.-J."/>
            <person name="Shi M.-J."/>
        </authorList>
    </citation>
    <scope>NUCLEOTIDE SEQUENCE [LARGE SCALE GENOMIC DNA]</scope>
    <source>
        <strain evidence="2 3">HF004</strain>
    </source>
</reference>